<dbReference type="AlphaFoldDB" id="A0A091D2H0"/>
<sequence>MAGGGVVGGQQKRDGPVPSTSLESVDYPWDTSWLELLGLSQDTVSTSPRAVEKYWSGWRLKPYPIRDRELSNEAHDQSGKGGLSPLGFPHLALLFFSLEFEAAPPLLLHPVTCQVRAKNPSKERWESGSCKWFLVPSLQSSKPDPLASQYRLTGDCSEPQAFDFGLGPLVL</sequence>
<evidence type="ECO:0000313" key="2">
    <source>
        <dbReference type="EMBL" id="KFO26289.1"/>
    </source>
</evidence>
<protein>
    <submittedName>
        <fullName evidence="2">Uncharacterized protein</fullName>
    </submittedName>
</protein>
<name>A0A091D2H0_FUKDA</name>
<organism evidence="2 3">
    <name type="scientific">Fukomys damarensis</name>
    <name type="common">Damaraland mole rat</name>
    <name type="synonym">Cryptomys damarensis</name>
    <dbReference type="NCBI Taxonomy" id="885580"/>
    <lineage>
        <taxon>Eukaryota</taxon>
        <taxon>Metazoa</taxon>
        <taxon>Chordata</taxon>
        <taxon>Craniata</taxon>
        <taxon>Vertebrata</taxon>
        <taxon>Euteleostomi</taxon>
        <taxon>Mammalia</taxon>
        <taxon>Eutheria</taxon>
        <taxon>Euarchontoglires</taxon>
        <taxon>Glires</taxon>
        <taxon>Rodentia</taxon>
        <taxon>Hystricomorpha</taxon>
        <taxon>Bathyergidae</taxon>
        <taxon>Fukomys</taxon>
    </lineage>
</organism>
<dbReference type="EMBL" id="KN123218">
    <property type="protein sequence ID" value="KFO26289.1"/>
    <property type="molecule type" value="Genomic_DNA"/>
</dbReference>
<gene>
    <name evidence="2" type="ORF">H920_12303</name>
</gene>
<keyword evidence="3" id="KW-1185">Reference proteome</keyword>
<evidence type="ECO:0000256" key="1">
    <source>
        <dbReference type="SAM" id="MobiDB-lite"/>
    </source>
</evidence>
<evidence type="ECO:0000313" key="3">
    <source>
        <dbReference type="Proteomes" id="UP000028990"/>
    </source>
</evidence>
<dbReference type="Proteomes" id="UP000028990">
    <property type="component" value="Unassembled WGS sequence"/>
</dbReference>
<reference evidence="2 3" key="1">
    <citation type="submission" date="2013-11" db="EMBL/GenBank/DDBJ databases">
        <title>The Damaraland mole rat (Fukomys damarensis) genome and evolution of African mole rats.</title>
        <authorList>
            <person name="Gladyshev V.N."/>
            <person name="Fang X."/>
        </authorList>
    </citation>
    <scope>NUCLEOTIDE SEQUENCE [LARGE SCALE GENOMIC DNA]</scope>
    <source>
        <tissue evidence="2">Liver</tissue>
    </source>
</reference>
<proteinExistence type="predicted"/>
<feature type="region of interest" description="Disordered" evidence="1">
    <location>
        <begin position="1"/>
        <end position="25"/>
    </location>
</feature>
<accession>A0A091D2H0</accession>